<dbReference type="EMBL" id="RBWV01000009">
    <property type="protein sequence ID" value="RKS80344.1"/>
    <property type="molecule type" value="Genomic_DNA"/>
</dbReference>
<dbReference type="InParanoid" id="A0A420XU40"/>
<gene>
    <name evidence="3" type="ORF">CLV35_0773</name>
</gene>
<dbReference type="PANTHER" id="PTHR37313">
    <property type="entry name" value="UPF0749 PROTEIN RV1825"/>
    <property type="match status" value="1"/>
</dbReference>
<dbReference type="Gene3D" id="3.30.70.1880">
    <property type="entry name" value="Protein of unknown function DUF881"/>
    <property type="match status" value="1"/>
</dbReference>
<dbReference type="OrthoDB" id="3214641at2"/>
<dbReference type="RefSeq" id="WP_121192364.1">
    <property type="nucleotide sequence ID" value="NZ_RBWV01000009.1"/>
</dbReference>
<dbReference type="PANTHER" id="PTHR37313:SF4">
    <property type="entry name" value="CONSERVED MEMBRANE PROTEIN-RELATED"/>
    <property type="match status" value="1"/>
</dbReference>
<proteinExistence type="inferred from homology"/>
<dbReference type="AlphaFoldDB" id="A0A420XU40"/>
<sequence>MTRPEGAGRWRVLVPVVAALAGLLFAAGAVSAGDDPRAGSRTDLVDLISAQEHQVRVREAQVTRLRDAVEQRSRAAGGPAGAAQQTADVLARRAGLDPVSGDGLTVTLDDSPRDADDPALPPGTRPDDLVVHQQDIQGVVNALWAGGARGVAVMDQRLIGTSAVRCAGNVLYLHGRTYAPPFVVRAVGDPDALEAALDAEPSVRVFRDYVTRVGLGYQLRRGALELPAFDGPLGLGAASPAASAAPTPPS</sequence>
<protein>
    <submittedName>
        <fullName evidence="3">Uncharacterized protein YlxW (UPF0749 family)</fullName>
    </submittedName>
</protein>
<dbReference type="FunCoup" id="A0A420XU40">
    <property type="interactions" value="1"/>
</dbReference>
<reference evidence="3 4" key="1">
    <citation type="submission" date="2018-10" db="EMBL/GenBank/DDBJ databases">
        <title>Genomic Encyclopedia of Archaeal and Bacterial Type Strains, Phase II (KMG-II): from individual species to whole genera.</title>
        <authorList>
            <person name="Goeker M."/>
        </authorList>
    </citation>
    <scope>NUCLEOTIDE SEQUENCE [LARGE SCALE GENOMIC DNA]</scope>
    <source>
        <strain evidence="3 4">RP-AC37</strain>
    </source>
</reference>
<comment type="similarity">
    <text evidence="1">Belongs to the UPF0749 family.</text>
</comment>
<evidence type="ECO:0000256" key="2">
    <source>
        <dbReference type="SAM" id="MobiDB-lite"/>
    </source>
</evidence>
<organism evidence="3 4">
    <name type="scientific">Motilibacter peucedani</name>
    <dbReference type="NCBI Taxonomy" id="598650"/>
    <lineage>
        <taxon>Bacteria</taxon>
        <taxon>Bacillati</taxon>
        <taxon>Actinomycetota</taxon>
        <taxon>Actinomycetes</taxon>
        <taxon>Motilibacterales</taxon>
        <taxon>Motilibacteraceae</taxon>
        <taxon>Motilibacter</taxon>
    </lineage>
</organism>
<comment type="caution">
    <text evidence="3">The sequence shown here is derived from an EMBL/GenBank/DDBJ whole genome shotgun (WGS) entry which is preliminary data.</text>
</comment>
<accession>A0A420XU40</accession>
<evidence type="ECO:0000313" key="3">
    <source>
        <dbReference type="EMBL" id="RKS80344.1"/>
    </source>
</evidence>
<dbReference type="Proteomes" id="UP000281955">
    <property type="component" value="Unassembled WGS sequence"/>
</dbReference>
<evidence type="ECO:0000256" key="1">
    <source>
        <dbReference type="ARBA" id="ARBA00009108"/>
    </source>
</evidence>
<keyword evidence="4" id="KW-1185">Reference proteome</keyword>
<dbReference type="InterPro" id="IPR010273">
    <property type="entry name" value="DUF881"/>
</dbReference>
<dbReference type="GO" id="GO:0005886">
    <property type="term" value="C:plasma membrane"/>
    <property type="evidence" value="ECO:0007669"/>
    <property type="project" value="TreeGrafter"/>
</dbReference>
<feature type="region of interest" description="Disordered" evidence="2">
    <location>
        <begin position="101"/>
        <end position="125"/>
    </location>
</feature>
<evidence type="ECO:0000313" key="4">
    <source>
        <dbReference type="Proteomes" id="UP000281955"/>
    </source>
</evidence>
<dbReference type="Pfam" id="PF05949">
    <property type="entry name" value="DUF881"/>
    <property type="match status" value="1"/>
</dbReference>
<name>A0A420XU40_9ACTN</name>